<dbReference type="AlphaFoldDB" id="A0A0T6BGV5"/>
<accession>A0A0T6BGV5</accession>
<gene>
    <name evidence="1" type="ORF">AMK59_1926</name>
</gene>
<evidence type="ECO:0000313" key="1">
    <source>
        <dbReference type="EMBL" id="KRT86119.1"/>
    </source>
</evidence>
<reference evidence="1 2" key="1">
    <citation type="submission" date="2015-09" db="EMBL/GenBank/DDBJ databases">
        <title>Draft genome of the scarab beetle Oryctes borbonicus.</title>
        <authorList>
            <person name="Meyer J.M."/>
            <person name="Markov G.V."/>
            <person name="Baskaran P."/>
            <person name="Herrmann M."/>
            <person name="Sommer R.J."/>
            <person name="Roedelsperger C."/>
        </authorList>
    </citation>
    <scope>NUCLEOTIDE SEQUENCE [LARGE SCALE GENOMIC DNA]</scope>
    <source>
        <strain evidence="1">OB123</strain>
        <tissue evidence="1">Whole animal</tissue>
    </source>
</reference>
<feature type="non-terminal residue" evidence="1">
    <location>
        <position position="209"/>
    </location>
</feature>
<name>A0A0T6BGV5_9SCAR</name>
<organism evidence="1 2">
    <name type="scientific">Oryctes borbonicus</name>
    <dbReference type="NCBI Taxonomy" id="1629725"/>
    <lineage>
        <taxon>Eukaryota</taxon>
        <taxon>Metazoa</taxon>
        <taxon>Ecdysozoa</taxon>
        <taxon>Arthropoda</taxon>
        <taxon>Hexapoda</taxon>
        <taxon>Insecta</taxon>
        <taxon>Pterygota</taxon>
        <taxon>Neoptera</taxon>
        <taxon>Endopterygota</taxon>
        <taxon>Coleoptera</taxon>
        <taxon>Polyphaga</taxon>
        <taxon>Scarabaeiformia</taxon>
        <taxon>Scarabaeidae</taxon>
        <taxon>Dynastinae</taxon>
        <taxon>Oryctes</taxon>
    </lineage>
</organism>
<evidence type="ECO:0000313" key="2">
    <source>
        <dbReference type="Proteomes" id="UP000051574"/>
    </source>
</evidence>
<sequence>MSTRKLKGKGPSTELMPGILSDINRIFDEARVRQKYGCDSINSSPQIIDKANHFANLSLNVQKILSNISDLDSGKTSLPIQVENKSVRKVLMKRGRTTGRFSPEGTLYKSEESLDLISPNVQKMLSNLPDTELVIPNAAGADKKLRNSLFLNANANESKSLSTADPAEQVIFESFNLSDTLLSDSDYTPSKGETGNCEIANDKDECVNM</sequence>
<dbReference type="Proteomes" id="UP000051574">
    <property type="component" value="Unassembled WGS sequence"/>
</dbReference>
<dbReference type="EMBL" id="LJIG01000821">
    <property type="protein sequence ID" value="KRT86119.1"/>
    <property type="molecule type" value="Genomic_DNA"/>
</dbReference>
<comment type="caution">
    <text evidence="1">The sequence shown here is derived from an EMBL/GenBank/DDBJ whole genome shotgun (WGS) entry which is preliminary data.</text>
</comment>
<proteinExistence type="predicted"/>
<keyword evidence="2" id="KW-1185">Reference proteome</keyword>
<dbReference type="OrthoDB" id="6731761at2759"/>
<protein>
    <submittedName>
        <fullName evidence="1">Uncharacterized protein</fullName>
    </submittedName>
</protein>